<dbReference type="Proteomes" id="UP000271624">
    <property type="component" value="Unassembled WGS sequence"/>
</dbReference>
<dbReference type="InterPro" id="IPR050471">
    <property type="entry name" value="AB_hydrolase"/>
</dbReference>
<dbReference type="PANTHER" id="PTHR43433:SF5">
    <property type="entry name" value="AB HYDROLASE-1 DOMAIN-CONTAINING PROTEIN"/>
    <property type="match status" value="1"/>
</dbReference>
<reference evidence="2" key="1">
    <citation type="submission" date="2018-12" db="EMBL/GenBank/DDBJ databases">
        <authorList>
            <person name="Will S."/>
            <person name="Neumann-Schaal M."/>
            <person name="Henke P."/>
        </authorList>
    </citation>
    <scope>NUCLEOTIDE SEQUENCE</scope>
    <source>
        <strain evidence="2">PCC 7102</strain>
    </source>
</reference>
<dbReference type="RefSeq" id="WP_127084659.1">
    <property type="nucleotide sequence ID" value="NZ_RSCL01000018.1"/>
</dbReference>
<organism evidence="2 3">
    <name type="scientific">Dulcicalothrix desertica PCC 7102</name>
    <dbReference type="NCBI Taxonomy" id="232991"/>
    <lineage>
        <taxon>Bacteria</taxon>
        <taxon>Bacillati</taxon>
        <taxon>Cyanobacteriota</taxon>
        <taxon>Cyanophyceae</taxon>
        <taxon>Nostocales</taxon>
        <taxon>Calotrichaceae</taxon>
        <taxon>Dulcicalothrix</taxon>
    </lineage>
</organism>
<name>A0A433V6Y7_9CYAN</name>
<sequence>MQKINVNGIDLFYNVQGTGEPLILIAGFDCDSSYWSAVVPALIKKYQVIRLDNRGVGKSSAPDSPYTIKQMADDTAALLNYLGITQAHVAGHSMGGQIAQELTVFNPEKVKSLILLSSWAKGDAKFNSIIEMFGDLSNQLEARIFQKSLLPWMYTKNFYIDGRINDIATIIDYYPFLPPPHAIYHQSRAILHNDTSDRISNIACPTLVVVGKEDILTPVAFSKQLADGIFNSELFVIENSGHGFLIESADAVVTVMLQFLAKHFFS</sequence>
<protein>
    <submittedName>
        <fullName evidence="2">Lipolytic protein</fullName>
    </submittedName>
</protein>
<dbReference type="PANTHER" id="PTHR43433">
    <property type="entry name" value="HYDROLASE, ALPHA/BETA FOLD FAMILY PROTEIN"/>
    <property type="match status" value="1"/>
</dbReference>
<dbReference type="InterPro" id="IPR000639">
    <property type="entry name" value="Epox_hydrolase-like"/>
</dbReference>
<dbReference type="GO" id="GO:0003824">
    <property type="term" value="F:catalytic activity"/>
    <property type="evidence" value="ECO:0007669"/>
    <property type="project" value="InterPro"/>
</dbReference>
<evidence type="ECO:0000313" key="2">
    <source>
        <dbReference type="EMBL" id="RUT01855.1"/>
    </source>
</evidence>
<keyword evidence="3" id="KW-1185">Reference proteome</keyword>
<accession>A0A433V6Y7</accession>
<dbReference type="EMBL" id="RSCL01000018">
    <property type="protein sequence ID" value="RUT01855.1"/>
    <property type="molecule type" value="Genomic_DNA"/>
</dbReference>
<dbReference type="OrthoDB" id="53505at2"/>
<dbReference type="InterPro" id="IPR029058">
    <property type="entry name" value="AB_hydrolase_fold"/>
</dbReference>
<dbReference type="Pfam" id="PF00561">
    <property type="entry name" value="Abhydrolase_1"/>
    <property type="match status" value="1"/>
</dbReference>
<gene>
    <name evidence="2" type="primary">mhpC</name>
    <name evidence="2" type="ORF">DSM106972_064780</name>
</gene>
<dbReference type="SUPFAM" id="SSF53474">
    <property type="entry name" value="alpha/beta-Hydrolases"/>
    <property type="match status" value="1"/>
</dbReference>
<evidence type="ECO:0000259" key="1">
    <source>
        <dbReference type="Pfam" id="PF00561"/>
    </source>
</evidence>
<dbReference type="AlphaFoldDB" id="A0A433V6Y7"/>
<dbReference type="Gene3D" id="3.40.50.1820">
    <property type="entry name" value="alpha/beta hydrolase"/>
    <property type="match status" value="1"/>
</dbReference>
<proteinExistence type="predicted"/>
<dbReference type="InterPro" id="IPR000073">
    <property type="entry name" value="AB_hydrolase_1"/>
</dbReference>
<reference evidence="2" key="2">
    <citation type="journal article" date="2019" name="Genome Biol. Evol.">
        <title>Day and night: Metabolic profiles and evolutionary relationships of six axenic non-marine cyanobacteria.</title>
        <authorList>
            <person name="Will S.E."/>
            <person name="Henke P."/>
            <person name="Boedeker C."/>
            <person name="Huang S."/>
            <person name="Brinkmann H."/>
            <person name="Rohde M."/>
            <person name="Jarek M."/>
            <person name="Friedl T."/>
            <person name="Seufert S."/>
            <person name="Schumacher M."/>
            <person name="Overmann J."/>
            <person name="Neumann-Schaal M."/>
            <person name="Petersen J."/>
        </authorList>
    </citation>
    <scope>NUCLEOTIDE SEQUENCE [LARGE SCALE GENOMIC DNA]</scope>
    <source>
        <strain evidence="2">PCC 7102</strain>
    </source>
</reference>
<feature type="domain" description="AB hydrolase-1" evidence="1">
    <location>
        <begin position="21"/>
        <end position="248"/>
    </location>
</feature>
<dbReference type="PRINTS" id="PR00111">
    <property type="entry name" value="ABHYDROLASE"/>
</dbReference>
<dbReference type="PRINTS" id="PR00412">
    <property type="entry name" value="EPOXHYDRLASE"/>
</dbReference>
<evidence type="ECO:0000313" key="3">
    <source>
        <dbReference type="Proteomes" id="UP000271624"/>
    </source>
</evidence>
<comment type="caution">
    <text evidence="2">The sequence shown here is derived from an EMBL/GenBank/DDBJ whole genome shotgun (WGS) entry which is preliminary data.</text>
</comment>